<evidence type="ECO:0000256" key="6">
    <source>
        <dbReference type="ARBA" id="ARBA00022737"/>
    </source>
</evidence>
<dbReference type="FunFam" id="1.10.287.70:FF:000217">
    <property type="entry name" value="Sodium channel protein"/>
    <property type="match status" value="1"/>
</dbReference>
<feature type="compositionally biased region" description="Low complexity" evidence="17">
    <location>
        <begin position="16"/>
        <end position="30"/>
    </location>
</feature>
<keyword evidence="9 16" id="KW-0915">Sodium</keyword>
<keyword evidence="14 16" id="KW-0739">Sodium transport</keyword>
<feature type="transmembrane region" description="Helical" evidence="16">
    <location>
        <begin position="114"/>
        <end position="132"/>
    </location>
</feature>
<protein>
    <recommendedName>
        <fullName evidence="16">Sodium channel protein</fullName>
    </recommendedName>
</protein>
<evidence type="ECO:0000256" key="13">
    <source>
        <dbReference type="ARBA" id="ARBA00023180"/>
    </source>
</evidence>
<evidence type="ECO:0000256" key="11">
    <source>
        <dbReference type="ARBA" id="ARBA00023136"/>
    </source>
</evidence>
<dbReference type="Pfam" id="PF24609">
    <property type="entry name" value="IQ_SCN5A_C"/>
    <property type="match status" value="1"/>
</dbReference>
<evidence type="ECO:0000259" key="18">
    <source>
        <dbReference type="Pfam" id="PF00520"/>
    </source>
</evidence>
<feature type="domain" description="Ion transport" evidence="18">
    <location>
        <begin position="113"/>
        <end position="387"/>
    </location>
</feature>
<keyword evidence="4" id="KW-1003">Cell membrane</keyword>
<dbReference type="SUPFAM" id="SSF81324">
    <property type="entry name" value="Voltage-gated potassium channels"/>
    <property type="match status" value="4"/>
</dbReference>
<feature type="transmembrane region" description="Helical" evidence="16">
    <location>
        <begin position="818"/>
        <end position="844"/>
    </location>
</feature>
<accession>I6NKP7</accession>
<evidence type="ECO:0000256" key="10">
    <source>
        <dbReference type="ARBA" id="ARBA00023065"/>
    </source>
</evidence>
<comment type="caution">
    <text evidence="16">Lacks conserved residue(s) required for the propagation of feature annotation.</text>
</comment>
<keyword evidence="10 16" id="KW-0406">Ion transport</keyword>
<feature type="transmembrane region" description="Helical" evidence="16">
    <location>
        <begin position="1067"/>
        <end position="1090"/>
    </location>
</feature>
<feature type="transmembrane region" description="Helical" evidence="16">
    <location>
        <begin position="743"/>
        <end position="765"/>
    </location>
</feature>
<dbReference type="FunFam" id="1.20.120.350:FF:000075">
    <property type="entry name" value="Sodium channel protein"/>
    <property type="match status" value="1"/>
</dbReference>
<comment type="subcellular location">
    <subcellularLocation>
        <location evidence="1 16">Cell membrane</location>
        <topology evidence="1 16">Multi-pass membrane protein</topology>
    </subcellularLocation>
</comment>
<evidence type="ECO:0000256" key="8">
    <source>
        <dbReference type="ARBA" id="ARBA00022989"/>
    </source>
</evidence>
<feature type="transmembrane region" description="Helical" evidence="16">
    <location>
        <begin position="1566"/>
        <end position="1592"/>
    </location>
</feature>
<evidence type="ECO:0000256" key="2">
    <source>
        <dbReference type="ARBA" id="ARBA00022448"/>
    </source>
</evidence>
<dbReference type="InterPro" id="IPR027359">
    <property type="entry name" value="Volt_channel_dom_sf"/>
</dbReference>
<evidence type="ECO:0000256" key="15">
    <source>
        <dbReference type="ARBA" id="ARBA00023303"/>
    </source>
</evidence>
<feature type="transmembrane region" description="Helical" evidence="16">
    <location>
        <begin position="1029"/>
        <end position="1047"/>
    </location>
</feature>
<keyword evidence="8 16" id="KW-1133">Transmembrane helix</keyword>
<feature type="domain" description="Ion transport" evidence="18">
    <location>
        <begin position="1027"/>
        <end position="1300"/>
    </location>
</feature>
<feature type="transmembrane region" description="Helical" evidence="16">
    <location>
        <begin position="617"/>
        <end position="635"/>
    </location>
</feature>
<keyword evidence="6" id="KW-0677">Repeat</keyword>
<feature type="transmembrane region" description="Helical" evidence="16">
    <location>
        <begin position="357"/>
        <end position="384"/>
    </location>
</feature>
<dbReference type="FunFam" id="1.10.287.70:FF:000047">
    <property type="entry name" value="Sodium channel protein"/>
    <property type="match status" value="1"/>
</dbReference>
<feature type="domain" description="Ion transport" evidence="18">
    <location>
        <begin position="616"/>
        <end position="847"/>
    </location>
</feature>
<keyword evidence="3 16" id="KW-0894">Sodium channel</keyword>
<dbReference type="FunFam" id="1.20.120.350:FF:000059">
    <property type="entry name" value="Sodium channel protein"/>
    <property type="match status" value="1"/>
</dbReference>
<dbReference type="PANTHER" id="PTHR10037:SF62">
    <property type="entry name" value="SODIUM CHANNEL PROTEIN 60E"/>
    <property type="match status" value="1"/>
</dbReference>
<dbReference type="Gene3D" id="1.20.120.350">
    <property type="entry name" value="Voltage-gated potassium channels. Chain C"/>
    <property type="match status" value="4"/>
</dbReference>
<feature type="region of interest" description="Disordered" evidence="17">
    <location>
        <begin position="1"/>
        <end position="42"/>
    </location>
</feature>
<keyword evidence="11 16" id="KW-0472">Membrane</keyword>
<evidence type="ECO:0000256" key="16">
    <source>
        <dbReference type="RuleBase" id="RU361132"/>
    </source>
</evidence>
<feature type="compositionally biased region" description="Low complexity" evidence="17">
    <location>
        <begin position="576"/>
        <end position="587"/>
    </location>
</feature>
<feature type="domain" description="Ion transport" evidence="18">
    <location>
        <begin position="1351"/>
        <end position="1602"/>
    </location>
</feature>
<keyword evidence="13" id="KW-0325">Glycoprotein</keyword>
<feature type="transmembrane region" description="Helical" evidence="16">
    <location>
        <begin position="655"/>
        <end position="676"/>
    </location>
</feature>
<keyword evidence="7 16" id="KW-0851">Voltage-gated channel</keyword>
<feature type="transmembrane region" description="Helical" evidence="16">
    <location>
        <begin position="1416"/>
        <end position="1434"/>
    </location>
</feature>
<dbReference type="Gene3D" id="1.10.287.70">
    <property type="match status" value="4"/>
</dbReference>
<feature type="region of interest" description="Disordered" evidence="17">
    <location>
        <begin position="890"/>
        <end position="912"/>
    </location>
</feature>
<feature type="transmembrane region" description="Helical" evidence="16">
    <location>
        <begin position="141"/>
        <end position="162"/>
    </location>
</feature>
<evidence type="ECO:0000256" key="1">
    <source>
        <dbReference type="ARBA" id="ARBA00004651"/>
    </source>
</evidence>
<name>I6NKP7_NEMVE</name>
<feature type="domain" description="SCN5A-like C-terminal IQ motif" evidence="19">
    <location>
        <begin position="1723"/>
        <end position="1750"/>
    </location>
</feature>
<evidence type="ECO:0000313" key="20">
    <source>
        <dbReference type="EMBL" id="AEX00070.1"/>
    </source>
</evidence>
<keyword evidence="15 16" id="KW-0407">Ion channel</keyword>
<feature type="compositionally biased region" description="Polar residues" evidence="17">
    <location>
        <begin position="491"/>
        <end position="530"/>
    </location>
</feature>
<feature type="transmembrane region" description="Helical" evidence="16">
    <location>
        <begin position="174"/>
        <end position="197"/>
    </location>
</feature>
<feature type="transmembrane region" description="Helical" evidence="16">
    <location>
        <begin position="1340"/>
        <end position="1370"/>
    </location>
</feature>
<feature type="compositionally biased region" description="Basic and acidic residues" evidence="17">
    <location>
        <begin position="564"/>
        <end position="573"/>
    </location>
</feature>
<evidence type="ECO:0000256" key="4">
    <source>
        <dbReference type="ARBA" id="ARBA00022475"/>
    </source>
</evidence>
<feature type="transmembrane region" description="Helical" evidence="16">
    <location>
        <begin position="1382"/>
        <end position="1404"/>
    </location>
</feature>
<feature type="compositionally biased region" description="Basic and acidic residues" evidence="17">
    <location>
        <begin position="450"/>
        <end position="459"/>
    </location>
</feature>
<evidence type="ECO:0000256" key="12">
    <source>
        <dbReference type="ARBA" id="ARBA00023157"/>
    </source>
</evidence>
<dbReference type="PANTHER" id="PTHR10037">
    <property type="entry name" value="VOLTAGE-GATED CATION CHANNEL CALCIUM AND SODIUM"/>
    <property type="match status" value="1"/>
</dbReference>
<dbReference type="CDD" id="cd13433">
    <property type="entry name" value="Na_channel_gate"/>
    <property type="match status" value="1"/>
</dbReference>
<dbReference type="InterPro" id="IPR001696">
    <property type="entry name" value="Na_channel_asu"/>
</dbReference>
<evidence type="ECO:0000256" key="17">
    <source>
        <dbReference type="SAM" id="MobiDB-lite"/>
    </source>
</evidence>
<evidence type="ECO:0000256" key="7">
    <source>
        <dbReference type="ARBA" id="ARBA00022882"/>
    </source>
</evidence>
<feature type="compositionally biased region" description="Basic and acidic residues" evidence="17">
    <location>
        <begin position="1757"/>
        <end position="1799"/>
    </location>
</feature>
<keyword evidence="2 16" id="KW-0813">Transport</keyword>
<dbReference type="Gene3D" id="1.20.5.1190">
    <property type="entry name" value="iswi atpase"/>
    <property type="match status" value="1"/>
</dbReference>
<comment type="similarity">
    <text evidence="16">Belongs to the sodium channel (TC 1.A.1.10) family.</text>
</comment>
<dbReference type="InterPro" id="IPR058542">
    <property type="entry name" value="IQ_SCN5A_C"/>
</dbReference>
<keyword evidence="12" id="KW-1015">Disulfide bond</keyword>
<dbReference type="PRINTS" id="PR00170">
    <property type="entry name" value="NACHANNEL"/>
</dbReference>
<reference evidence="20" key="1">
    <citation type="journal article" date="2012" name="Cell Rep.">
        <title>Convergent evolution of sodium ion selectivity in metazoan neuronal signaling.</title>
        <authorList>
            <person name="Gur Barzilai M."/>
            <person name="Reitzel A.M."/>
            <person name="Kraus J.E."/>
            <person name="Gordon D."/>
            <person name="Technau U."/>
            <person name="Gurevitz M."/>
            <person name="Moran Y."/>
        </authorList>
    </citation>
    <scope>NUCLEOTIDE SEQUENCE</scope>
</reference>
<evidence type="ECO:0000256" key="3">
    <source>
        <dbReference type="ARBA" id="ARBA00022461"/>
    </source>
</evidence>
<dbReference type="CDD" id="cd23767">
    <property type="entry name" value="IQCD"/>
    <property type="match status" value="1"/>
</dbReference>
<feature type="transmembrane region" description="Helical" evidence="16">
    <location>
        <begin position="1148"/>
        <end position="1174"/>
    </location>
</feature>
<evidence type="ECO:0000256" key="5">
    <source>
        <dbReference type="ARBA" id="ARBA00022692"/>
    </source>
</evidence>
<comment type="function">
    <text evidence="16">Mediates the voltage-dependent sodium ion permeability of excitable membranes. Assuming opened or closed conformations in response to the voltage difference across the membrane, the protein forms a sodium-selective channel through which Na(+) ions may pass in accordance with their electrochemical gradient.</text>
</comment>
<dbReference type="EMBL" id="HQ877457">
    <property type="protein sequence ID" value="AEX00070.1"/>
    <property type="molecule type" value="mRNA"/>
</dbReference>
<proteinExistence type="evidence at transcript level"/>
<feature type="compositionally biased region" description="Basic residues" evidence="17">
    <location>
        <begin position="588"/>
        <end position="601"/>
    </location>
</feature>
<feature type="region of interest" description="Disordered" evidence="17">
    <location>
        <begin position="485"/>
        <end position="543"/>
    </location>
</feature>
<feature type="region of interest" description="Disordered" evidence="17">
    <location>
        <begin position="1757"/>
        <end position="1838"/>
    </location>
</feature>
<feature type="transmembrane region" description="Helical" evidence="16">
    <location>
        <begin position="232"/>
        <end position="255"/>
    </location>
</feature>
<organism evidence="20">
    <name type="scientific">Nematostella vectensis</name>
    <name type="common">Starlet sea anemone</name>
    <dbReference type="NCBI Taxonomy" id="45351"/>
    <lineage>
        <taxon>Eukaryota</taxon>
        <taxon>Metazoa</taxon>
        <taxon>Cnidaria</taxon>
        <taxon>Anthozoa</taxon>
        <taxon>Hexacorallia</taxon>
        <taxon>Actiniaria</taxon>
        <taxon>Edwardsiidae</taxon>
        <taxon>Nematostella</taxon>
    </lineage>
</organism>
<feature type="region of interest" description="Disordered" evidence="17">
    <location>
        <begin position="449"/>
        <end position="471"/>
    </location>
</feature>
<keyword evidence="5 16" id="KW-0812">Transmembrane</keyword>
<dbReference type="FunFam" id="1.20.120.350:FF:000009">
    <property type="entry name" value="Voltage-dependent T-type calcium channel subunit alpha"/>
    <property type="match status" value="1"/>
</dbReference>
<dbReference type="GO" id="GO:0005248">
    <property type="term" value="F:voltage-gated sodium channel activity"/>
    <property type="evidence" value="ECO:0007669"/>
    <property type="project" value="InterPro"/>
</dbReference>
<feature type="transmembrane region" description="Helical" evidence="16">
    <location>
        <begin position="1266"/>
        <end position="1290"/>
    </location>
</feature>
<dbReference type="InterPro" id="IPR005821">
    <property type="entry name" value="Ion_trans_dom"/>
</dbReference>
<feature type="region of interest" description="Disordered" evidence="17">
    <location>
        <begin position="555"/>
        <end position="601"/>
    </location>
</feature>
<dbReference type="InterPro" id="IPR043203">
    <property type="entry name" value="VGCC_Ca_Na"/>
</dbReference>
<sequence length="1838" mass="208503">MKSSASFRISSRRSKSSSSSLSTGGSWCSSKDASSISRDESSQCVRSGYKPIPEPLLYQPLEDFDPPASNTFVVVASRFGKQYVYRFSKEKSLCLFGPLHPFRKAVIVCITNQFFEFFILLTIIVNCIFLAIKNAPEEPEYVFAAIYTIEMFLKIIAKGFLFHEYAYLRDPWNWLDFVVVFLGYVTLIPNVANLSGIRTFRVLRALRTISAVEGLKTMANALLKSMKMLSDVLILTTFFLCIFALVGMQLFVGALRNKCVLKLPQNLTTEFSSYISNSTYWYIDRSSSTPLVCGNYSTASQCPSNYTCMPGVGENPNYGFTSFDNFGWALITAFQLVTMDFWENVYNYVLSALGSWYVIYFATVIFFGSFYLLNLVLAVVAVSYQQEVVSLQDREQLYNDLKGIASSYSFHGRAVPRLLLNGKTKTISLASKCKLSFCMPCFAMPPSKTETSHASDVESSHAALPSHNEPGSTIIELNHLENNNESRTTRTESLQSPSLISPAKDNNVQIGFLSSGSNSNGDVSPQSPTPSGEGETSFVTLRPEMRPSFIRKLSAISEQSTQEAKNRRTEEGRVNGSRSSSPYSRGRVLSRRKSSKGRSKHWARVQDRVNKMIMDPLFDTFITGCIVLNTMFLTVEYHNMSSDLRLALEIGNKVFTTIFLLEMVFKLMAFGCRGYIKSRWNIFDGFIVTISIVDLIAEAATHGYDSGLSVLRTFRLLRVFKLAQSWRTMNMLLSTIARSVGQLGNLTLVLGIVVYMLAVVGMQIFEQHYTPAKFYGRIPRWNFTDFWHSFMMIFRVLCGEWIEPLHDCMRVTNPVSSIFFLTALVIGNFLVLNLFLALLLNAFARESLEEKEKKTEKPSRFKKGVKRISRALKLSNNVSKRTQVLPTIRVEQDGEDAAPQAPNGSTATNSLSNSSSIISAVQAFQAGTKKGKINRDTMKKLSIALETAKRDDAAKETYLTMATNPSPSASFTLRDGPAGDEAMTEVDECCPWCMQRCACAWVTKWKMTQGYRAWRAARLNVKKFVEHKYFEWGILMIIFASSFALVFEDVHLPRRPILKKALDYLNILFAVVFTAEFLLKLFGLGVVTYFKNLWNCLDVLIVVISLATVISNETTSDGDSNLSAFRSLRTLRALRPLRAISRWEGMKVVVNSLLFAIPGIGNVLLVCLVFWLIFSIMGVQFFGGRFFKCVDAQGERVDYNIVSNKSDCISLGYRWVNSKINFDNSLNGFLALFQVATFEGWIEIMRDAVDARGFDQQPSYEYNFAAYAYFVVFIIVGSFFTLNLFIGVIIDNFNRLKKQYEDYGALDIFLTPSQKAWFSTLRKAANKKPKKMISRPKNKWLALLFDAIHSSRFETLIMVMICLNIIVMMIQHYRQQHDVEVAMMIINLIFTGVFTLEAVLRIIALRQHYFKQPWNIFDFTIVLLSILGIILEYLQYDLFITPSLFRVARVFRIGRLLRFYKGARGIRRLLFALVISLPALFNIGALLFLVMFIYSIIGMSSFGYVRKTGALDNVVNFETFGSSMLLLFRLSTSAGWNDVLNPLLAGPPDCDPTYEGLPNGDCGTPWLAHIYFTSFILLTFLIIINMYIAIILENLSQAHQQEEVGITDDDLDMFYMQWELFDPGATQYIPYSALSEFVDGLDQPLRIPQPNKFACINLNIPIKQGDRVHCFDVMQALVRRVIGDIEEEPQATTSVAYALMKTKMEQHFVSAFPKRAKTLTKSTTLRRIQEERAASIIQKCYRQYRLQRELRRYRIERSHESVHTPNDHRRSSTRSEHSVQRRYSNEHSPSRKRRNSDNHGHKKHSLTGVSLPSVVEVKVKPASQSAEENENDVTEVRA</sequence>
<dbReference type="Gene3D" id="1.10.238.10">
    <property type="entry name" value="EF-hand"/>
    <property type="match status" value="1"/>
</dbReference>
<dbReference type="Pfam" id="PF00520">
    <property type="entry name" value="Ion_trans"/>
    <property type="match status" value="4"/>
</dbReference>
<evidence type="ECO:0000256" key="14">
    <source>
        <dbReference type="ARBA" id="ARBA00023201"/>
    </source>
</evidence>
<evidence type="ECO:0000256" key="9">
    <source>
        <dbReference type="ARBA" id="ARBA00023053"/>
    </source>
</evidence>
<dbReference type="PROSITE" id="PS50096">
    <property type="entry name" value="IQ"/>
    <property type="match status" value="1"/>
</dbReference>
<feature type="transmembrane region" description="Helical" evidence="16">
    <location>
        <begin position="1469"/>
        <end position="1497"/>
    </location>
</feature>
<dbReference type="InterPro" id="IPR044564">
    <property type="entry name" value="Na_chnl_inactivation_gate"/>
</dbReference>
<evidence type="ECO:0000259" key="19">
    <source>
        <dbReference type="Pfam" id="PF24609"/>
    </source>
</evidence>
<dbReference type="FunFam" id="1.20.120.350:FF:000068">
    <property type="entry name" value="Sodium channel protein"/>
    <property type="match status" value="1"/>
</dbReference>
<dbReference type="GO" id="GO:0001518">
    <property type="term" value="C:voltage-gated sodium channel complex"/>
    <property type="evidence" value="ECO:0007669"/>
    <property type="project" value="UniProtKB-UniRule"/>
</dbReference>
<feature type="compositionally biased region" description="Acidic residues" evidence="17">
    <location>
        <begin position="1827"/>
        <end position="1838"/>
    </location>
</feature>